<proteinExistence type="predicted"/>
<dbReference type="EMBL" id="JAFIRN010000003">
    <property type="protein sequence ID" value="KAG5853293.1"/>
    <property type="molecule type" value="Genomic_DNA"/>
</dbReference>
<evidence type="ECO:0000256" key="2">
    <source>
        <dbReference type="SAM" id="Phobius"/>
    </source>
</evidence>
<evidence type="ECO:0000313" key="5">
    <source>
        <dbReference type="Proteomes" id="UP001044222"/>
    </source>
</evidence>
<dbReference type="GO" id="GO:0008093">
    <property type="term" value="F:cytoskeletal anchor activity"/>
    <property type="evidence" value="ECO:0007669"/>
    <property type="project" value="TreeGrafter"/>
</dbReference>
<dbReference type="SUPFAM" id="SSF47576">
    <property type="entry name" value="Calponin-homology domain, CH-domain"/>
    <property type="match status" value="1"/>
</dbReference>
<organism evidence="4 5">
    <name type="scientific">Anguilla anguilla</name>
    <name type="common">European freshwater eel</name>
    <name type="synonym">Muraena anguilla</name>
    <dbReference type="NCBI Taxonomy" id="7936"/>
    <lineage>
        <taxon>Eukaryota</taxon>
        <taxon>Metazoa</taxon>
        <taxon>Chordata</taxon>
        <taxon>Craniata</taxon>
        <taxon>Vertebrata</taxon>
        <taxon>Euteleostomi</taxon>
        <taxon>Actinopterygii</taxon>
        <taxon>Neopterygii</taxon>
        <taxon>Teleostei</taxon>
        <taxon>Anguilliformes</taxon>
        <taxon>Anguillidae</taxon>
        <taxon>Anguilla</taxon>
    </lineage>
</organism>
<dbReference type="InterPro" id="IPR036872">
    <property type="entry name" value="CH_dom_sf"/>
</dbReference>
<dbReference type="PANTHER" id="PTHR46756">
    <property type="entry name" value="TRANSGELIN"/>
    <property type="match status" value="1"/>
</dbReference>
<feature type="transmembrane region" description="Helical" evidence="2">
    <location>
        <begin position="211"/>
        <end position="230"/>
    </location>
</feature>
<keyword evidence="2" id="KW-1133">Transmembrane helix</keyword>
<feature type="domain" description="Calponin-homology (CH)" evidence="3">
    <location>
        <begin position="89"/>
        <end position="202"/>
    </location>
</feature>
<gene>
    <name evidence="4" type="ORF">ANANG_G00071600</name>
</gene>
<name>A0A9D3MSL3_ANGAN</name>
<evidence type="ECO:0000313" key="4">
    <source>
        <dbReference type="EMBL" id="KAG5853293.1"/>
    </source>
</evidence>
<dbReference type="PROSITE" id="PS50021">
    <property type="entry name" value="CH"/>
    <property type="match status" value="1"/>
</dbReference>
<dbReference type="GO" id="GO:0051015">
    <property type="term" value="F:actin filament binding"/>
    <property type="evidence" value="ECO:0007669"/>
    <property type="project" value="TreeGrafter"/>
</dbReference>
<comment type="caution">
    <text evidence="4">The sequence shown here is derived from an EMBL/GenBank/DDBJ whole genome shotgun (WGS) entry which is preliminary data.</text>
</comment>
<keyword evidence="2" id="KW-0812">Transmembrane</keyword>
<dbReference type="AlphaFoldDB" id="A0A9D3MSL3"/>
<dbReference type="Proteomes" id="UP001044222">
    <property type="component" value="Unassembled WGS sequence"/>
</dbReference>
<keyword evidence="5" id="KW-1185">Reference proteome</keyword>
<dbReference type="SMART" id="SM00033">
    <property type="entry name" value="CH"/>
    <property type="match status" value="1"/>
</dbReference>
<protein>
    <recommendedName>
        <fullName evidence="3">Calponin-homology (CH) domain-containing protein</fullName>
    </recommendedName>
</protein>
<accession>A0A9D3MSL3</accession>
<feature type="region of interest" description="Disordered" evidence="1">
    <location>
        <begin position="68"/>
        <end position="87"/>
    </location>
</feature>
<dbReference type="GO" id="GO:0051764">
    <property type="term" value="P:actin crosslink formation"/>
    <property type="evidence" value="ECO:0007669"/>
    <property type="project" value="TreeGrafter"/>
</dbReference>
<dbReference type="InterPro" id="IPR001715">
    <property type="entry name" value="CH_dom"/>
</dbReference>
<evidence type="ECO:0000259" key="3">
    <source>
        <dbReference type="PROSITE" id="PS50021"/>
    </source>
</evidence>
<dbReference type="GO" id="GO:0005884">
    <property type="term" value="C:actin filament"/>
    <property type="evidence" value="ECO:0007669"/>
    <property type="project" value="TreeGrafter"/>
</dbReference>
<evidence type="ECO:0000256" key="1">
    <source>
        <dbReference type="SAM" id="MobiDB-lite"/>
    </source>
</evidence>
<dbReference type="Gene3D" id="1.10.418.10">
    <property type="entry name" value="Calponin-like domain"/>
    <property type="match status" value="1"/>
</dbReference>
<dbReference type="Pfam" id="PF00307">
    <property type="entry name" value="CH"/>
    <property type="match status" value="1"/>
</dbReference>
<dbReference type="PANTHER" id="PTHR46756:SF18">
    <property type="entry name" value="GAS2-LIKE PROTEIN PICKLED EGGS"/>
    <property type="match status" value="1"/>
</dbReference>
<sequence>MELWRKHRKQEVPLRQWRRRQEVAQVVDPQTAPPMACGRDPRVTPIRPTPPPPNAPTAEQTRPFRQKLLPPLDKPRSPAASCSEPPRCNVKTSDRTYRLRKTLESRLKLTLPDDLGEALSNGTILCQLANHVRPRSVSIIHIPSPAVPKLSGAKCRLNVENFITACRKLGVPEADLCLSSDVLSCKLPAVIGTVEALLRRETPPPPPCSPLSPGFLLFYFLAMALLYLLYCQLTA</sequence>
<feature type="region of interest" description="Disordered" evidence="1">
    <location>
        <begin position="21"/>
        <end position="63"/>
    </location>
</feature>
<keyword evidence="2" id="KW-0472">Membrane</keyword>
<reference evidence="4" key="1">
    <citation type="submission" date="2021-01" db="EMBL/GenBank/DDBJ databases">
        <title>A chromosome-scale assembly of European eel, Anguilla anguilla.</title>
        <authorList>
            <person name="Henkel C."/>
            <person name="Jong-Raadsen S.A."/>
            <person name="Dufour S."/>
            <person name="Weltzien F.-A."/>
            <person name="Palstra A.P."/>
            <person name="Pelster B."/>
            <person name="Spaink H.P."/>
            <person name="Van Den Thillart G.E."/>
            <person name="Jansen H."/>
            <person name="Zahm M."/>
            <person name="Klopp C."/>
            <person name="Cedric C."/>
            <person name="Louis A."/>
            <person name="Berthelot C."/>
            <person name="Parey E."/>
            <person name="Roest Crollius H."/>
            <person name="Montfort J."/>
            <person name="Robinson-Rechavi M."/>
            <person name="Bucao C."/>
            <person name="Bouchez O."/>
            <person name="Gislard M."/>
            <person name="Lluch J."/>
            <person name="Milhes M."/>
            <person name="Lampietro C."/>
            <person name="Lopez Roques C."/>
            <person name="Donnadieu C."/>
            <person name="Braasch I."/>
            <person name="Desvignes T."/>
            <person name="Postlethwait J."/>
            <person name="Bobe J."/>
            <person name="Guiguen Y."/>
            <person name="Dirks R."/>
        </authorList>
    </citation>
    <scope>NUCLEOTIDE SEQUENCE</scope>
    <source>
        <strain evidence="4">Tag_6206</strain>
        <tissue evidence="4">Liver</tissue>
    </source>
</reference>